<feature type="region of interest" description="Disordered" evidence="1">
    <location>
        <begin position="134"/>
        <end position="155"/>
    </location>
</feature>
<proteinExistence type="predicted"/>
<evidence type="ECO:0000313" key="2">
    <source>
        <dbReference type="EMBL" id="GAA2345482.1"/>
    </source>
</evidence>
<comment type="caution">
    <text evidence="2">The sequence shown here is derived from an EMBL/GenBank/DDBJ whole genome shotgun (WGS) entry which is preliminary data.</text>
</comment>
<evidence type="ECO:0008006" key="4">
    <source>
        <dbReference type="Google" id="ProtNLM"/>
    </source>
</evidence>
<dbReference type="RefSeq" id="WP_344613128.1">
    <property type="nucleotide sequence ID" value="NZ_BAAARV010000025.1"/>
</dbReference>
<protein>
    <recommendedName>
        <fullName evidence="4">DUF1508 domain-containing protein</fullName>
    </recommendedName>
</protein>
<keyword evidence="3" id="KW-1185">Reference proteome</keyword>
<name>A0ABN3G6U6_9ACTN</name>
<gene>
    <name evidence="2" type="ORF">GCM10010170_031610</name>
</gene>
<dbReference type="Gene3D" id="2.30.29.80">
    <property type="match status" value="1"/>
</dbReference>
<accession>A0ABN3G6U6</accession>
<evidence type="ECO:0000313" key="3">
    <source>
        <dbReference type="Proteomes" id="UP001501444"/>
    </source>
</evidence>
<dbReference type="Proteomes" id="UP001501444">
    <property type="component" value="Unassembled WGS sequence"/>
</dbReference>
<evidence type="ECO:0000256" key="1">
    <source>
        <dbReference type="SAM" id="MobiDB-lite"/>
    </source>
</evidence>
<sequence length="155" mass="17163">MLPPRFIFLAIVTPDDDESVADRQQRTAWMLCSPNNRILGRGERTFDSEAQCREAVLGVVRAADRLNAVSTALGTSGHWVWRVELDGSPVAVSHRSYLRARECQYNVGRFLAALPAALLTDGRRLLREAPRAVERLTRGPAETSPARRDPAGRVA</sequence>
<organism evidence="2 3">
    <name type="scientific">Dactylosporangium salmoneum</name>
    <dbReference type="NCBI Taxonomy" id="53361"/>
    <lineage>
        <taxon>Bacteria</taxon>
        <taxon>Bacillati</taxon>
        <taxon>Actinomycetota</taxon>
        <taxon>Actinomycetes</taxon>
        <taxon>Micromonosporales</taxon>
        <taxon>Micromonosporaceae</taxon>
        <taxon>Dactylosporangium</taxon>
    </lineage>
</organism>
<feature type="compositionally biased region" description="Basic and acidic residues" evidence="1">
    <location>
        <begin position="145"/>
        <end position="155"/>
    </location>
</feature>
<reference evidence="2 3" key="1">
    <citation type="journal article" date="2019" name="Int. J. Syst. Evol. Microbiol.">
        <title>The Global Catalogue of Microorganisms (GCM) 10K type strain sequencing project: providing services to taxonomists for standard genome sequencing and annotation.</title>
        <authorList>
            <consortium name="The Broad Institute Genomics Platform"/>
            <consortium name="The Broad Institute Genome Sequencing Center for Infectious Disease"/>
            <person name="Wu L."/>
            <person name="Ma J."/>
        </authorList>
    </citation>
    <scope>NUCLEOTIDE SEQUENCE [LARGE SCALE GENOMIC DNA]</scope>
    <source>
        <strain evidence="2 3">JCM 3272</strain>
    </source>
</reference>
<dbReference type="EMBL" id="BAAARV010000025">
    <property type="protein sequence ID" value="GAA2345482.1"/>
    <property type="molecule type" value="Genomic_DNA"/>
</dbReference>